<dbReference type="SUPFAM" id="SSF51069">
    <property type="entry name" value="Carbonic anhydrase"/>
    <property type="match status" value="1"/>
</dbReference>
<dbReference type="PANTHER" id="PTHR18952">
    <property type="entry name" value="CARBONIC ANHYDRASE"/>
    <property type="match status" value="1"/>
</dbReference>
<dbReference type="GeneTree" id="ENSGT00940000155223"/>
<dbReference type="GO" id="GO:0008270">
    <property type="term" value="F:zinc ion binding"/>
    <property type="evidence" value="ECO:0007669"/>
    <property type="project" value="InterPro"/>
</dbReference>
<dbReference type="GO" id="GO:0006730">
    <property type="term" value="P:one-carbon metabolic process"/>
    <property type="evidence" value="ECO:0007669"/>
    <property type="project" value="TreeGrafter"/>
</dbReference>
<dbReference type="Gene3D" id="3.10.200.10">
    <property type="entry name" value="Alpha carbonic anhydrase"/>
    <property type="match status" value="1"/>
</dbReference>
<evidence type="ECO:0000313" key="5">
    <source>
        <dbReference type="Proteomes" id="UP000007303"/>
    </source>
</evidence>
<dbReference type="PROSITE" id="PS51144">
    <property type="entry name" value="ALPHA_CA_2"/>
    <property type="match status" value="1"/>
</dbReference>
<feature type="non-terminal residue" evidence="3">
    <location>
        <position position="87"/>
    </location>
</feature>
<dbReference type="GO" id="GO:0004089">
    <property type="term" value="F:carbonate dehydratase activity"/>
    <property type="evidence" value="ECO:0007669"/>
    <property type="project" value="InterPro"/>
</dbReference>
<evidence type="ECO:0000259" key="2">
    <source>
        <dbReference type="PROSITE" id="PS51144"/>
    </source>
</evidence>
<dbReference type="Proteomes" id="UP000007303">
    <property type="component" value="Unassembled WGS sequence"/>
</dbReference>
<sequence>VFFSFLYQIAETSNSFLNRMLNRETITRITYKNDAYLLTGLNIEEIYPETNSFITYDGSMTIPPCFETVTWILMNKPVYLTRMQVNL</sequence>
<dbReference type="EMBL" id="CAAE01017446">
    <property type="protein sequence ID" value="CAG13696.1"/>
    <property type="molecule type" value="Genomic_DNA"/>
</dbReference>
<reference evidence="4" key="3">
    <citation type="submission" date="2025-05" db="UniProtKB">
        <authorList>
            <consortium name="Ensembl"/>
        </authorList>
    </citation>
    <scope>IDENTIFICATION</scope>
</reference>
<dbReference type="Ensembl" id="ENSTNIT00000022998.1">
    <property type="protein sequence ID" value="ENSTNIP00000022758.1"/>
    <property type="gene ID" value="ENSTNIG00000019532.1"/>
</dbReference>
<dbReference type="Pfam" id="PF00194">
    <property type="entry name" value="Carb_anhydrase"/>
    <property type="match status" value="1"/>
</dbReference>
<dbReference type="KEGG" id="tng:GSTEN00036888G001"/>
<comment type="similarity">
    <text evidence="1">Belongs to the alpha-carbonic anhydrase family.</text>
</comment>
<dbReference type="STRING" id="99883.ENSTNIP00000022758"/>
<dbReference type="InterPro" id="IPR036398">
    <property type="entry name" value="CA_dom_sf"/>
</dbReference>
<dbReference type="OMA" id="YLTRMQV"/>
<dbReference type="OrthoDB" id="5978072at2759"/>
<dbReference type="InterPro" id="IPR023561">
    <property type="entry name" value="Carbonic_anhydrase_a-class"/>
</dbReference>
<dbReference type="HOGENOM" id="CLU_162235_0_0_1"/>
<evidence type="ECO:0000313" key="3">
    <source>
        <dbReference type="EMBL" id="CAG13696.1"/>
    </source>
</evidence>
<proteinExistence type="inferred from homology"/>
<reference evidence="3 5" key="1">
    <citation type="journal article" date="2004" name="Nature">
        <title>Genome duplication in the teleost fish Tetraodon nigroviridis reveals the early vertebrate proto-karyotype.</title>
        <authorList>
            <person name="Jaillon O."/>
            <person name="Aury J.-M."/>
            <person name="Brunet F."/>
            <person name="Petit J.-L."/>
            <person name="Stange-Thomann N."/>
            <person name="Mauceli E."/>
            <person name="Bouneau L."/>
            <person name="Fischer C."/>
            <person name="Ozouf-Costaz C."/>
            <person name="Bernot A."/>
            <person name="Nicaud S."/>
            <person name="Jaffe D."/>
            <person name="Fisher S."/>
            <person name="Lutfalla G."/>
            <person name="Dossat C."/>
            <person name="Segurens B."/>
            <person name="Dasilva C."/>
            <person name="Salanoubat M."/>
            <person name="Levy M."/>
            <person name="Boudet N."/>
            <person name="Castellano S."/>
            <person name="Anthouard V."/>
            <person name="Jubin C."/>
            <person name="Castelli V."/>
            <person name="Katinka M."/>
            <person name="Vacherie B."/>
            <person name="Biemont C."/>
            <person name="Skalli Z."/>
            <person name="Cattolico L."/>
            <person name="Poulain J."/>
            <person name="De Berardinis V."/>
            <person name="Cruaud C."/>
            <person name="Duprat S."/>
            <person name="Brottier P."/>
            <person name="Coutanceau J.-P."/>
            <person name="Gouzy J."/>
            <person name="Parra G."/>
            <person name="Lardier G."/>
            <person name="Chapple C."/>
            <person name="McKernan K.J."/>
            <person name="McEwan P."/>
            <person name="Bosak S."/>
            <person name="Kellis M."/>
            <person name="Volff J.-N."/>
            <person name="Guigo R."/>
            <person name="Zody M.C."/>
            <person name="Mesirov J."/>
            <person name="Lindblad-Toh K."/>
            <person name="Birren B."/>
            <person name="Nusbaum C."/>
            <person name="Kahn D."/>
            <person name="Robinson-Rechavi M."/>
            <person name="Laudet V."/>
            <person name="Schachter V."/>
            <person name="Quetier F."/>
            <person name="Saurin W."/>
            <person name="Scarpelli C."/>
            <person name="Wincker P."/>
            <person name="Lander E.S."/>
            <person name="Weissenbach J."/>
            <person name="Roest Crollius H."/>
        </authorList>
    </citation>
    <scope>NUCLEOTIDE SEQUENCE [LARGE SCALE GENOMIC DNA]</scope>
</reference>
<accession>Q4RD36</accession>
<organism evidence="3">
    <name type="scientific">Tetraodon nigroviridis</name>
    <name type="common">Spotted green pufferfish</name>
    <name type="synonym">Chelonodon nigroviridis</name>
    <dbReference type="NCBI Taxonomy" id="99883"/>
    <lineage>
        <taxon>Eukaryota</taxon>
        <taxon>Metazoa</taxon>
        <taxon>Chordata</taxon>
        <taxon>Craniata</taxon>
        <taxon>Vertebrata</taxon>
        <taxon>Euteleostomi</taxon>
        <taxon>Actinopterygii</taxon>
        <taxon>Neopterygii</taxon>
        <taxon>Teleostei</taxon>
        <taxon>Neoteleostei</taxon>
        <taxon>Acanthomorphata</taxon>
        <taxon>Eupercaria</taxon>
        <taxon>Tetraodontiformes</taxon>
        <taxon>Tetradontoidea</taxon>
        <taxon>Tetraodontidae</taxon>
        <taxon>Tetraodon</taxon>
    </lineage>
</organism>
<feature type="domain" description="Alpha-carbonic anhydrase" evidence="2">
    <location>
        <begin position="1"/>
        <end position="87"/>
    </location>
</feature>
<dbReference type="PANTHER" id="PTHR18952:SF208">
    <property type="entry name" value="CARBONIC ANHYDRASE XA-RELATED"/>
    <property type="match status" value="1"/>
</dbReference>
<protein>
    <submittedName>
        <fullName evidence="3">(spotted green pufferfish) hypothetical protein</fullName>
    </submittedName>
</protein>
<dbReference type="AlphaFoldDB" id="Q4RD36"/>
<evidence type="ECO:0000313" key="4">
    <source>
        <dbReference type="Ensembl" id="ENSTNIP00000022758.1"/>
    </source>
</evidence>
<dbReference type="InterPro" id="IPR001148">
    <property type="entry name" value="CA_dom"/>
</dbReference>
<reference evidence="3" key="2">
    <citation type="submission" date="2004-02" db="EMBL/GenBank/DDBJ databases">
        <authorList>
            <consortium name="Genoscope"/>
            <consortium name="Whitehead Institute Centre for Genome Research"/>
        </authorList>
    </citation>
    <scope>NUCLEOTIDE SEQUENCE</scope>
</reference>
<evidence type="ECO:0000256" key="1">
    <source>
        <dbReference type="ARBA" id="ARBA00010718"/>
    </source>
</evidence>
<name>Q4RD36_TETNG</name>
<feature type="non-terminal residue" evidence="3">
    <location>
        <position position="1"/>
    </location>
</feature>
<keyword evidence="5" id="KW-1185">Reference proteome</keyword>
<gene>
    <name evidence="3" type="ORF">GSTENG00036888001</name>
</gene>